<protein>
    <recommendedName>
        <fullName evidence="1">Putative plant transposon protein domain-containing protein</fullName>
    </recommendedName>
</protein>
<dbReference type="Proteomes" id="UP001341840">
    <property type="component" value="Unassembled WGS sequence"/>
</dbReference>
<name>A0ABU6VZW1_9FABA</name>
<feature type="domain" description="Putative plant transposon protein" evidence="1">
    <location>
        <begin position="107"/>
        <end position="206"/>
    </location>
</feature>
<sequence length="218" mass="24963">MGLSPTSHFNPTITNHPRICAVAYAYAWNTSHNNILITPLITHGHHFPQPPTHMRTTIRICVAIISSILSQFSTTTDSMKSKKVIAECCIDLDEDEYPEVKEQIALRSWRRLAAPKQEISIDLIHEFYANAILTEEEMEEARGHTFRSYVRGKVVDFSLENLRNVMRFRAQVQGAATDFETRKEHDQQLDQVLADLCMPGATWKLSTGQMRVPIQLRR</sequence>
<evidence type="ECO:0000313" key="2">
    <source>
        <dbReference type="EMBL" id="MED6178213.1"/>
    </source>
</evidence>
<reference evidence="2 3" key="1">
    <citation type="journal article" date="2023" name="Plants (Basel)">
        <title>Bridging the Gap: Combining Genomics and Transcriptomics Approaches to Understand Stylosanthes scabra, an Orphan Legume from the Brazilian Caatinga.</title>
        <authorList>
            <person name="Ferreira-Neto J.R.C."/>
            <person name="da Silva M.D."/>
            <person name="Binneck E."/>
            <person name="de Melo N.F."/>
            <person name="da Silva R.H."/>
            <person name="de Melo A.L.T.M."/>
            <person name="Pandolfi V."/>
            <person name="Bustamante F.O."/>
            <person name="Brasileiro-Vidal A.C."/>
            <person name="Benko-Iseppon A.M."/>
        </authorList>
    </citation>
    <scope>NUCLEOTIDE SEQUENCE [LARGE SCALE GENOMIC DNA]</scope>
    <source>
        <tissue evidence="2">Leaves</tissue>
    </source>
</reference>
<comment type="caution">
    <text evidence="2">The sequence shown here is derived from an EMBL/GenBank/DDBJ whole genome shotgun (WGS) entry which is preliminary data.</text>
</comment>
<accession>A0ABU6VZW1</accession>
<gene>
    <name evidence="2" type="ORF">PIB30_105456</name>
</gene>
<dbReference type="EMBL" id="JASCZI010154912">
    <property type="protein sequence ID" value="MED6178213.1"/>
    <property type="molecule type" value="Genomic_DNA"/>
</dbReference>
<evidence type="ECO:0000313" key="3">
    <source>
        <dbReference type="Proteomes" id="UP001341840"/>
    </source>
</evidence>
<proteinExistence type="predicted"/>
<dbReference type="Pfam" id="PF20167">
    <property type="entry name" value="Transposase_32"/>
    <property type="match status" value="1"/>
</dbReference>
<keyword evidence="3" id="KW-1185">Reference proteome</keyword>
<dbReference type="InterPro" id="IPR046796">
    <property type="entry name" value="Transposase_32_dom"/>
</dbReference>
<evidence type="ECO:0000259" key="1">
    <source>
        <dbReference type="Pfam" id="PF20167"/>
    </source>
</evidence>
<organism evidence="2 3">
    <name type="scientific">Stylosanthes scabra</name>
    <dbReference type="NCBI Taxonomy" id="79078"/>
    <lineage>
        <taxon>Eukaryota</taxon>
        <taxon>Viridiplantae</taxon>
        <taxon>Streptophyta</taxon>
        <taxon>Embryophyta</taxon>
        <taxon>Tracheophyta</taxon>
        <taxon>Spermatophyta</taxon>
        <taxon>Magnoliopsida</taxon>
        <taxon>eudicotyledons</taxon>
        <taxon>Gunneridae</taxon>
        <taxon>Pentapetalae</taxon>
        <taxon>rosids</taxon>
        <taxon>fabids</taxon>
        <taxon>Fabales</taxon>
        <taxon>Fabaceae</taxon>
        <taxon>Papilionoideae</taxon>
        <taxon>50 kb inversion clade</taxon>
        <taxon>dalbergioids sensu lato</taxon>
        <taxon>Dalbergieae</taxon>
        <taxon>Pterocarpus clade</taxon>
        <taxon>Stylosanthes</taxon>
    </lineage>
</organism>